<accession>A0A437KGV5</accession>
<dbReference type="EMBL" id="RZTZ01000001">
    <property type="protein sequence ID" value="RVT67502.1"/>
    <property type="molecule type" value="Genomic_DNA"/>
</dbReference>
<dbReference type="SUPFAM" id="SSF53448">
    <property type="entry name" value="Nucleotide-diphospho-sugar transferases"/>
    <property type="match status" value="1"/>
</dbReference>
<reference evidence="3 4" key="1">
    <citation type="submission" date="2019-01" db="EMBL/GenBank/DDBJ databases">
        <title>Bacillus sp. M5HDSG1-1, whole genome shotgun sequence.</title>
        <authorList>
            <person name="Tuo L."/>
        </authorList>
    </citation>
    <scope>NUCLEOTIDE SEQUENCE [LARGE SCALE GENOMIC DNA]</scope>
    <source>
        <strain evidence="3 4">M5HDSG1-1</strain>
    </source>
</reference>
<keyword evidence="3" id="KW-0808">Transferase</keyword>
<dbReference type="PANTHER" id="PTHR22916:SF3">
    <property type="entry name" value="UDP-GLCNAC:BETAGAL BETA-1,3-N-ACETYLGLUCOSAMINYLTRANSFERASE-LIKE PROTEIN 1"/>
    <property type="match status" value="1"/>
</dbReference>
<dbReference type="InterPro" id="IPR029044">
    <property type="entry name" value="Nucleotide-diphossugar_trans"/>
</dbReference>
<comment type="caution">
    <text evidence="3">The sequence shown here is derived from an EMBL/GenBank/DDBJ whole genome shotgun (WGS) entry which is preliminary data.</text>
</comment>
<sequence length="515" mass="59935">MKLLSFALKNKNVSDYEIIQHQSKIMDPLVTVVTPVFNNAATIKKTIDSVLNQTLIDQIEYILVDDGSTDKTRSILLDYSSKHPNIKLALLKRNTGTPAFPRNLGIELARAPYISFLDADDWFELSGLEKLYRVLEETGDDYVVGKTVKIRTDGTSIVGEHESSTERRSVPPASIPHIFHHLGPRARMMKTRIIKDNNIQFPAMKFAEDKQFFMDVLACCKTISTTKEVIYYLNRQNENNGSLTSRTNVLDKMKCNQKVIRYFKEKELDSDIKKMILNRLFEFDCFTGFINRYHTLRTNSPTYKQKANDYMKRKAYTWTMKKTLKAANDLDYDITDHFFKPINKVCYELFKKGKYSEIEELFRWHAKEKIKSYHFLENKAFFITPLQDPYKYIQIPMYAELIDCIVVNDHIQLHIKAVGDDSACINELLLRNRQSQASEFIVQASVQNNGEGVLSLPIDWIHSLPKSIYTIYLRYNDYQKVQLHIPRLMESLKSAQHKNLHFYSTINQNLALKVK</sequence>
<evidence type="ECO:0000256" key="1">
    <source>
        <dbReference type="ARBA" id="ARBA00006739"/>
    </source>
</evidence>
<dbReference type="CDD" id="cd00761">
    <property type="entry name" value="Glyco_tranf_GTA_type"/>
    <property type="match status" value="1"/>
</dbReference>
<dbReference type="GO" id="GO:0016758">
    <property type="term" value="F:hexosyltransferase activity"/>
    <property type="evidence" value="ECO:0007669"/>
    <property type="project" value="UniProtKB-ARBA"/>
</dbReference>
<dbReference type="PANTHER" id="PTHR22916">
    <property type="entry name" value="GLYCOSYLTRANSFERASE"/>
    <property type="match status" value="1"/>
</dbReference>
<gene>
    <name evidence="3" type="ORF">EM808_03215</name>
</gene>
<protein>
    <submittedName>
        <fullName evidence="3">Glycosyltransferase family 2 protein</fullName>
    </submittedName>
</protein>
<dbReference type="Gene3D" id="3.90.550.10">
    <property type="entry name" value="Spore Coat Polysaccharide Biosynthesis Protein SpsA, Chain A"/>
    <property type="match status" value="1"/>
</dbReference>
<evidence type="ECO:0000259" key="2">
    <source>
        <dbReference type="Pfam" id="PF00535"/>
    </source>
</evidence>
<dbReference type="AlphaFoldDB" id="A0A437KGV5"/>
<dbReference type="Proteomes" id="UP000288024">
    <property type="component" value="Unassembled WGS sequence"/>
</dbReference>
<evidence type="ECO:0000313" key="3">
    <source>
        <dbReference type="EMBL" id="RVT67502.1"/>
    </source>
</evidence>
<dbReference type="RefSeq" id="WP_127735728.1">
    <property type="nucleotide sequence ID" value="NZ_CP196002.1"/>
</dbReference>
<proteinExistence type="inferred from homology"/>
<dbReference type="Pfam" id="PF00535">
    <property type="entry name" value="Glycos_transf_2"/>
    <property type="match status" value="1"/>
</dbReference>
<keyword evidence="4" id="KW-1185">Reference proteome</keyword>
<comment type="similarity">
    <text evidence="1">Belongs to the glycosyltransferase 2 family.</text>
</comment>
<organism evidence="3 4">
    <name type="scientific">Niallia taxi</name>
    <dbReference type="NCBI Taxonomy" id="2499688"/>
    <lineage>
        <taxon>Bacteria</taxon>
        <taxon>Bacillati</taxon>
        <taxon>Bacillota</taxon>
        <taxon>Bacilli</taxon>
        <taxon>Bacillales</taxon>
        <taxon>Bacillaceae</taxon>
        <taxon>Niallia</taxon>
    </lineage>
</organism>
<dbReference type="InterPro" id="IPR001173">
    <property type="entry name" value="Glyco_trans_2-like"/>
</dbReference>
<feature type="domain" description="Glycosyltransferase 2-like" evidence="2">
    <location>
        <begin position="31"/>
        <end position="192"/>
    </location>
</feature>
<name>A0A437KGV5_9BACI</name>
<evidence type="ECO:0000313" key="4">
    <source>
        <dbReference type="Proteomes" id="UP000288024"/>
    </source>
</evidence>